<protein>
    <submittedName>
        <fullName evidence="1">Uncharacterized protein</fullName>
    </submittedName>
</protein>
<dbReference type="Proteomes" id="UP000318521">
    <property type="component" value="Unassembled WGS sequence"/>
</dbReference>
<comment type="caution">
    <text evidence="1">The sequence shown here is derived from an EMBL/GenBank/DDBJ whole genome shotgun (WGS) entry which is preliminary data.</text>
</comment>
<accession>A0A553ZX74</accession>
<sequence>MSGIKELEVGTHYVAADIDQFISKTDAIVLSSNENQLFSHPDREFKVTNTFEGFFEHSSDDGEKYYRSKQAYVIEKV</sequence>
<dbReference type="AlphaFoldDB" id="A0A553ZX74"/>
<gene>
    <name evidence="1" type="ORF">FN960_13635</name>
</gene>
<organism evidence="1 2">
    <name type="scientific">Alkalicoccobacillus porphyridii</name>
    <dbReference type="NCBI Taxonomy" id="2597270"/>
    <lineage>
        <taxon>Bacteria</taxon>
        <taxon>Bacillati</taxon>
        <taxon>Bacillota</taxon>
        <taxon>Bacilli</taxon>
        <taxon>Bacillales</taxon>
        <taxon>Bacillaceae</taxon>
        <taxon>Alkalicoccobacillus</taxon>
    </lineage>
</organism>
<dbReference type="RefSeq" id="WP_143849286.1">
    <property type="nucleotide sequence ID" value="NZ_VLXZ01000008.1"/>
</dbReference>
<evidence type="ECO:0000313" key="2">
    <source>
        <dbReference type="Proteomes" id="UP000318521"/>
    </source>
</evidence>
<name>A0A553ZX74_9BACI</name>
<evidence type="ECO:0000313" key="1">
    <source>
        <dbReference type="EMBL" id="TSB45946.1"/>
    </source>
</evidence>
<dbReference type="EMBL" id="VLXZ01000008">
    <property type="protein sequence ID" value="TSB45946.1"/>
    <property type="molecule type" value="Genomic_DNA"/>
</dbReference>
<proteinExistence type="predicted"/>
<reference evidence="1 2" key="1">
    <citation type="submission" date="2019-07" db="EMBL/GenBank/DDBJ databases">
        <authorList>
            <person name="Park Y.J."/>
            <person name="Jeong S.E."/>
            <person name="Jung H.S."/>
        </authorList>
    </citation>
    <scope>NUCLEOTIDE SEQUENCE [LARGE SCALE GENOMIC DNA]</scope>
    <source>
        <strain evidence="2">P16(2019)</strain>
    </source>
</reference>
<keyword evidence="2" id="KW-1185">Reference proteome</keyword>
<dbReference type="OrthoDB" id="2969981at2"/>